<proteinExistence type="inferred from homology"/>
<evidence type="ECO:0000256" key="8">
    <source>
        <dbReference type="RuleBase" id="RU363032"/>
    </source>
</evidence>
<feature type="domain" description="ABC transmembrane type-1" evidence="9">
    <location>
        <begin position="20"/>
        <end position="214"/>
    </location>
</feature>
<evidence type="ECO:0000259" key="9">
    <source>
        <dbReference type="PROSITE" id="PS50928"/>
    </source>
</evidence>
<evidence type="ECO:0000256" key="6">
    <source>
        <dbReference type="ARBA" id="ARBA00022989"/>
    </source>
</evidence>
<keyword evidence="4" id="KW-1003">Cell membrane</keyword>
<dbReference type="EMBL" id="CAKJVE010000004">
    <property type="protein sequence ID" value="CAG9709512.1"/>
    <property type="molecule type" value="Genomic_DNA"/>
</dbReference>
<feature type="transmembrane region" description="Helical" evidence="8">
    <location>
        <begin position="59"/>
        <end position="82"/>
    </location>
</feature>
<protein>
    <submittedName>
        <fullName evidence="11">D-methionine transport system permease protein MetI</fullName>
    </submittedName>
</protein>
<dbReference type="Proteomes" id="UP000431451">
    <property type="component" value="Unassembled WGS sequence"/>
</dbReference>
<keyword evidence="7 8" id="KW-0472">Membrane</keyword>
<keyword evidence="3 8" id="KW-0813">Transport</keyword>
<reference evidence="10" key="2">
    <citation type="submission" date="2021-10" db="EMBL/GenBank/DDBJ databases">
        <authorList>
            <person name="Mesa V."/>
        </authorList>
    </citation>
    <scope>NUCLEOTIDE SEQUENCE</scope>
    <source>
        <strain evidence="10">CC3_PB</strain>
    </source>
</reference>
<dbReference type="EMBL" id="UWJD01000001">
    <property type="protein sequence ID" value="VCT83774.1"/>
    <property type="molecule type" value="Genomic_DNA"/>
</dbReference>
<evidence type="ECO:0000313" key="10">
    <source>
        <dbReference type="EMBL" id="CAG9709512.1"/>
    </source>
</evidence>
<dbReference type="InterPro" id="IPR035906">
    <property type="entry name" value="MetI-like_sf"/>
</dbReference>
<keyword evidence="6 8" id="KW-1133">Transmembrane helix</keyword>
<evidence type="ECO:0000256" key="2">
    <source>
        <dbReference type="ARBA" id="ARBA00007069"/>
    </source>
</evidence>
<evidence type="ECO:0000256" key="5">
    <source>
        <dbReference type="ARBA" id="ARBA00022692"/>
    </source>
</evidence>
<evidence type="ECO:0000313" key="11">
    <source>
        <dbReference type="EMBL" id="VCT83774.1"/>
    </source>
</evidence>
<dbReference type="InterPro" id="IPR000515">
    <property type="entry name" value="MetI-like"/>
</dbReference>
<evidence type="ECO:0000256" key="7">
    <source>
        <dbReference type="ARBA" id="ARBA00023136"/>
    </source>
</evidence>
<dbReference type="PROSITE" id="PS50928">
    <property type="entry name" value="ABC_TM1"/>
    <property type="match status" value="1"/>
</dbReference>
<reference evidence="11 12" key="1">
    <citation type="submission" date="2018-06" db="EMBL/GenBank/DDBJ databases">
        <authorList>
            <consortium name="IHU Genomes"/>
        </authorList>
    </citation>
    <scope>NUCLEOTIDE SEQUENCE [LARGE SCALE GENOMIC DNA]</scope>
    <source>
        <strain evidence="11 12">NEC25</strain>
    </source>
</reference>
<dbReference type="Proteomes" id="UP000789738">
    <property type="component" value="Unassembled WGS sequence"/>
</dbReference>
<feature type="transmembrane region" description="Helical" evidence="8">
    <location>
        <begin position="88"/>
        <end position="112"/>
    </location>
</feature>
<accession>A0A650M7R7</accession>
<gene>
    <name evidence="11" type="primary">metI</name>
    <name evidence="10" type="ORF">CNEO_44219</name>
    <name evidence="11" type="ORF">CNEONATNEC25_01371</name>
</gene>
<evidence type="ECO:0000256" key="4">
    <source>
        <dbReference type="ARBA" id="ARBA00022475"/>
    </source>
</evidence>
<evidence type="ECO:0000256" key="1">
    <source>
        <dbReference type="ARBA" id="ARBA00004651"/>
    </source>
</evidence>
<organism evidence="11 12">
    <name type="scientific">Clostridium neonatale</name>
    <dbReference type="NCBI Taxonomy" id="137838"/>
    <lineage>
        <taxon>Bacteria</taxon>
        <taxon>Bacillati</taxon>
        <taxon>Bacillota</taxon>
        <taxon>Clostridia</taxon>
        <taxon>Eubacteriales</taxon>
        <taxon>Clostridiaceae</taxon>
        <taxon>Clostridium</taxon>
    </lineage>
</organism>
<feature type="transmembrane region" description="Helical" evidence="8">
    <location>
        <begin position="153"/>
        <end position="175"/>
    </location>
</feature>
<dbReference type="Pfam" id="PF00528">
    <property type="entry name" value="BPD_transp_1"/>
    <property type="match status" value="1"/>
</dbReference>
<evidence type="ECO:0000256" key="3">
    <source>
        <dbReference type="ARBA" id="ARBA00022448"/>
    </source>
</evidence>
<dbReference type="PANTHER" id="PTHR30450:SF1">
    <property type="entry name" value="D-METHIONINE TRANSPORT SYSTEM PERMEASE PROTEIN METI-RELATED"/>
    <property type="match status" value="1"/>
</dbReference>
<dbReference type="FunFam" id="1.10.3720.10:FF:000002">
    <property type="entry name" value="D-methionine ABC transporter permease MetI"/>
    <property type="match status" value="1"/>
</dbReference>
<comment type="subcellular location">
    <subcellularLocation>
        <location evidence="1 8">Cell membrane</location>
        <topology evidence="1 8">Multi-pass membrane protein</topology>
    </subcellularLocation>
</comment>
<dbReference type="GO" id="GO:0005886">
    <property type="term" value="C:plasma membrane"/>
    <property type="evidence" value="ECO:0007669"/>
    <property type="project" value="UniProtKB-SubCell"/>
</dbReference>
<evidence type="ECO:0000313" key="12">
    <source>
        <dbReference type="Proteomes" id="UP000431451"/>
    </source>
</evidence>
<keyword evidence="5 8" id="KW-0812">Transmembrane</keyword>
<dbReference type="InterPro" id="IPR051322">
    <property type="entry name" value="AA_ABC_Transporter_Permease"/>
</dbReference>
<dbReference type="SUPFAM" id="SSF161098">
    <property type="entry name" value="MetI-like"/>
    <property type="match status" value="1"/>
</dbReference>
<dbReference type="AlphaFoldDB" id="A0A650M7R7"/>
<dbReference type="Gene3D" id="1.10.3720.10">
    <property type="entry name" value="MetI-like"/>
    <property type="match status" value="1"/>
</dbReference>
<feature type="transmembrane region" description="Helical" evidence="8">
    <location>
        <begin position="195"/>
        <end position="218"/>
    </location>
</feature>
<comment type="similarity">
    <text evidence="2">Belongs to the binding-protein-dependent transport system permease family. CysTW subfamily.</text>
</comment>
<dbReference type="PANTHER" id="PTHR30450">
    <property type="entry name" value="ABC TRANSPORTER PERMEASE"/>
    <property type="match status" value="1"/>
</dbReference>
<dbReference type="CDD" id="cd06261">
    <property type="entry name" value="TM_PBP2"/>
    <property type="match status" value="1"/>
</dbReference>
<sequence>MLNNLIPNVIEYFPELIKALKETLIMVSVSGVFSTILGLPIGVILVVTSKGHILENSKVYSLVSKIVNTLRSIPFVILIASIPNLTRAIVGTTIGVKGAIVPLVIACVPFVARQIELALLKVDMGVIEAYESMGFTPMKIIRKVILIEGRKEVVLAITISLISLIGFSAITGTVGGGGLGDFAIRYGYQYFKSDIMIVTIIVIIAIVYLVQGIGDFIYKKLNH</sequence>
<dbReference type="RefSeq" id="WP_159115947.1">
    <property type="nucleotide sequence ID" value="NZ_CAKJVE010000004.1"/>
</dbReference>
<dbReference type="GO" id="GO:0048473">
    <property type="term" value="P:D-methionine transmembrane transport"/>
    <property type="evidence" value="ECO:0007669"/>
    <property type="project" value="TreeGrafter"/>
</dbReference>
<feature type="transmembrane region" description="Helical" evidence="8">
    <location>
        <begin position="24"/>
        <end position="47"/>
    </location>
</feature>
<name>A0A650M7R7_9CLOT</name>